<proteinExistence type="predicted"/>
<reference evidence="1 2" key="2">
    <citation type="journal article" date="2012" name="Eukaryot. Cell">
        <title>Genome update of Botrytis cinerea strains B05.10 and T4.</title>
        <authorList>
            <person name="Staats M."/>
            <person name="van Kan J.A."/>
        </authorList>
    </citation>
    <scope>NUCLEOTIDE SEQUENCE [LARGE SCALE GENOMIC DNA]</scope>
    <source>
        <strain evidence="1 2">B05.10</strain>
    </source>
</reference>
<dbReference type="GeneID" id="5431010"/>
<reference evidence="1 2" key="1">
    <citation type="journal article" date="2011" name="PLoS Genet.">
        <title>Genomic analysis of the necrotrophic fungal pathogens Sclerotinia sclerotiorum and Botrytis cinerea.</title>
        <authorList>
            <person name="Amselem J."/>
            <person name="Cuomo C.A."/>
            <person name="van Kan J.A."/>
            <person name="Viaud M."/>
            <person name="Benito E.P."/>
            <person name="Couloux A."/>
            <person name="Coutinho P.M."/>
            <person name="de Vries R.P."/>
            <person name="Dyer P.S."/>
            <person name="Fillinger S."/>
            <person name="Fournier E."/>
            <person name="Gout L."/>
            <person name="Hahn M."/>
            <person name="Kohn L."/>
            <person name="Lapalu N."/>
            <person name="Plummer K.M."/>
            <person name="Pradier J.M."/>
            <person name="Quevillon E."/>
            <person name="Sharon A."/>
            <person name="Simon A."/>
            <person name="ten Have A."/>
            <person name="Tudzynski B."/>
            <person name="Tudzynski P."/>
            <person name="Wincker P."/>
            <person name="Andrew M."/>
            <person name="Anthouard V."/>
            <person name="Beever R.E."/>
            <person name="Beffa R."/>
            <person name="Benoit I."/>
            <person name="Bouzid O."/>
            <person name="Brault B."/>
            <person name="Chen Z."/>
            <person name="Choquer M."/>
            <person name="Collemare J."/>
            <person name="Cotton P."/>
            <person name="Danchin E.G."/>
            <person name="Da Silva C."/>
            <person name="Gautier A."/>
            <person name="Giraud C."/>
            <person name="Giraud T."/>
            <person name="Gonzalez C."/>
            <person name="Grossetete S."/>
            <person name="Guldener U."/>
            <person name="Henrissat B."/>
            <person name="Howlett B.J."/>
            <person name="Kodira C."/>
            <person name="Kretschmer M."/>
            <person name="Lappartient A."/>
            <person name="Leroch M."/>
            <person name="Levis C."/>
            <person name="Mauceli E."/>
            <person name="Neuveglise C."/>
            <person name="Oeser B."/>
            <person name="Pearson M."/>
            <person name="Poulain J."/>
            <person name="Poussereau N."/>
            <person name="Quesneville H."/>
            <person name="Rascle C."/>
            <person name="Schumacher J."/>
            <person name="Segurens B."/>
            <person name="Sexton A."/>
            <person name="Silva E."/>
            <person name="Sirven C."/>
            <person name="Soanes D.M."/>
            <person name="Talbot N.J."/>
            <person name="Templeton M."/>
            <person name="Yandava C."/>
            <person name="Yarden O."/>
            <person name="Zeng Q."/>
            <person name="Rollins J.A."/>
            <person name="Lebrun M.H."/>
            <person name="Dickman M."/>
        </authorList>
    </citation>
    <scope>NUCLEOTIDE SEQUENCE [LARGE SCALE GENOMIC DNA]</scope>
    <source>
        <strain evidence="1 2">B05.10</strain>
    </source>
</reference>
<protein>
    <submittedName>
        <fullName evidence="1">Uncharacterized protein</fullName>
    </submittedName>
</protein>
<evidence type="ECO:0000313" key="2">
    <source>
        <dbReference type="Proteomes" id="UP000001798"/>
    </source>
</evidence>
<gene>
    <name evidence="1" type="ORF">BCIN_16g02400</name>
</gene>
<evidence type="ECO:0000313" key="1">
    <source>
        <dbReference type="EMBL" id="ATZ58463.1"/>
    </source>
</evidence>
<organism evidence="1 2">
    <name type="scientific">Botryotinia fuckeliana (strain B05.10)</name>
    <name type="common">Noble rot fungus</name>
    <name type="synonym">Botrytis cinerea</name>
    <dbReference type="NCBI Taxonomy" id="332648"/>
    <lineage>
        <taxon>Eukaryota</taxon>
        <taxon>Fungi</taxon>
        <taxon>Dikarya</taxon>
        <taxon>Ascomycota</taxon>
        <taxon>Pezizomycotina</taxon>
        <taxon>Leotiomycetes</taxon>
        <taxon>Helotiales</taxon>
        <taxon>Sclerotiniaceae</taxon>
        <taxon>Botrytis</taxon>
    </lineage>
</organism>
<dbReference type="AlphaFoldDB" id="A0A384K6K7"/>
<name>A0A384K6K7_BOTFB</name>
<dbReference type="EMBL" id="CP009820">
    <property type="protein sequence ID" value="ATZ58463.1"/>
    <property type="molecule type" value="Genomic_DNA"/>
</dbReference>
<dbReference type="RefSeq" id="XP_024553797.1">
    <property type="nucleotide sequence ID" value="XM_024697981.1"/>
</dbReference>
<accession>A0A384K6K7</accession>
<dbReference type="VEuPathDB" id="FungiDB:Bcin16g02400"/>
<dbReference type="Proteomes" id="UP000001798">
    <property type="component" value="Chromosome 16"/>
</dbReference>
<dbReference type="OrthoDB" id="3561044at2759"/>
<reference evidence="1 2" key="3">
    <citation type="journal article" date="2017" name="Mol. Plant Pathol.">
        <title>A gapless genome sequence of the fungus Botrytis cinerea.</title>
        <authorList>
            <person name="Van Kan J.A."/>
            <person name="Stassen J.H."/>
            <person name="Mosbach A."/>
            <person name="Van Der Lee T.A."/>
            <person name="Faino L."/>
            <person name="Farmer A.D."/>
            <person name="Papasotiriou D.G."/>
            <person name="Zhou S."/>
            <person name="Seidl M.F."/>
            <person name="Cottam E."/>
            <person name="Edel D."/>
            <person name="Hahn M."/>
            <person name="Schwartz D.C."/>
            <person name="Dietrich R.A."/>
            <person name="Widdison S."/>
            <person name="Scalliet G."/>
        </authorList>
    </citation>
    <scope>NUCLEOTIDE SEQUENCE [LARGE SCALE GENOMIC DNA]</scope>
    <source>
        <strain evidence="1 2">B05.10</strain>
    </source>
</reference>
<sequence length="39" mass="4295">MRPNAIIVSLGLAVLQAEGYHPILVGFLFLFHSLNMIQA</sequence>
<keyword evidence="2" id="KW-1185">Reference proteome</keyword>